<sequence length="344" mass="39099">MILAWITHYILLVLAVVPMSRVFTLAARTPFREQALEDLRSNREVLASLRILKPWPVLVRIKAIKENLSNIDKNATSVDREACSSREYIFGRYITRLAYEGYSPPIDALGKDFKKYKRGSKCLRRDILLSILLDALATNLDSLRRFNDYQLNPSDDRERICTERSNSAQIFDGLISLLSGGDGESKQFTCTNVFVKEPVTVEEYTKEMETLRVVMVAIYNVVDAWVCKHKMTDRSATYFTLFSRTLSDSHSKAPNEGSIKTLHLLEDYPKAKYTKDIGETATTLITDLKARAVFTKNMMEVFGKTEPTQEETDKISKYCDTLEGVVPDDAPRPAKKKSNSKPKP</sequence>
<dbReference type="Proteomes" id="UP001307849">
    <property type="component" value="Unassembled WGS sequence"/>
</dbReference>
<dbReference type="AlphaFoldDB" id="A0AAN8NNV1"/>
<feature type="region of interest" description="Disordered" evidence="1">
    <location>
        <begin position="323"/>
        <end position="344"/>
    </location>
</feature>
<evidence type="ECO:0000313" key="2">
    <source>
        <dbReference type="EMBL" id="KAK6514283.1"/>
    </source>
</evidence>
<protein>
    <submittedName>
        <fullName evidence="2">Uncharacterized protein</fullName>
    </submittedName>
</protein>
<name>A0AAN8NNV1_9PEZI</name>
<keyword evidence="3" id="KW-1185">Reference proteome</keyword>
<evidence type="ECO:0000313" key="3">
    <source>
        <dbReference type="Proteomes" id="UP001307849"/>
    </source>
</evidence>
<accession>A0AAN8NNV1</accession>
<evidence type="ECO:0000256" key="1">
    <source>
        <dbReference type="SAM" id="MobiDB-lite"/>
    </source>
</evidence>
<organism evidence="2 3">
    <name type="scientific">Arthrobotrys conoides</name>
    <dbReference type="NCBI Taxonomy" id="74498"/>
    <lineage>
        <taxon>Eukaryota</taxon>
        <taxon>Fungi</taxon>
        <taxon>Dikarya</taxon>
        <taxon>Ascomycota</taxon>
        <taxon>Pezizomycotina</taxon>
        <taxon>Orbiliomycetes</taxon>
        <taxon>Orbiliales</taxon>
        <taxon>Orbiliaceae</taxon>
        <taxon>Arthrobotrys</taxon>
    </lineage>
</organism>
<feature type="compositionally biased region" description="Basic residues" evidence="1">
    <location>
        <begin position="333"/>
        <end position="344"/>
    </location>
</feature>
<reference evidence="2 3" key="1">
    <citation type="submission" date="2019-10" db="EMBL/GenBank/DDBJ databases">
        <authorList>
            <person name="Palmer J.M."/>
        </authorList>
    </citation>
    <scope>NUCLEOTIDE SEQUENCE [LARGE SCALE GENOMIC DNA]</scope>
    <source>
        <strain evidence="2 3">TWF506</strain>
    </source>
</reference>
<comment type="caution">
    <text evidence="2">The sequence shown here is derived from an EMBL/GenBank/DDBJ whole genome shotgun (WGS) entry which is preliminary data.</text>
</comment>
<proteinExistence type="predicted"/>
<dbReference type="EMBL" id="JAVHJM010000005">
    <property type="protein sequence ID" value="KAK6514283.1"/>
    <property type="molecule type" value="Genomic_DNA"/>
</dbReference>
<gene>
    <name evidence="2" type="ORF">TWF506_008680</name>
</gene>